<dbReference type="GO" id="GO:0008412">
    <property type="term" value="F:4-hydroxybenzoate polyprenyltransferase activity"/>
    <property type="evidence" value="ECO:0007669"/>
    <property type="project" value="UniProtKB-EC"/>
</dbReference>
<dbReference type="FunFam" id="1.10.357.140:FF:000003">
    <property type="entry name" value="4-hydroxybenzoate polyprenyltransferase, mitochondrial"/>
    <property type="match status" value="1"/>
</dbReference>
<name>A0A7R9KQY8_9ACAR</name>
<dbReference type="NCBIfam" id="TIGR01474">
    <property type="entry name" value="ubiA_proteo"/>
    <property type="match status" value="1"/>
</dbReference>
<evidence type="ECO:0000256" key="5">
    <source>
        <dbReference type="ARBA" id="ARBA00022688"/>
    </source>
</evidence>
<keyword evidence="15" id="KW-1185">Reference proteome</keyword>
<keyword evidence="9 13" id="KW-0414">Isoprene biosynthesis</keyword>
<dbReference type="InterPro" id="IPR039653">
    <property type="entry name" value="Prenyltransferase"/>
</dbReference>
<dbReference type="FunFam" id="1.20.120.1780:FF:000001">
    <property type="entry name" value="4-hydroxybenzoate octaprenyltransferase"/>
    <property type="match status" value="1"/>
</dbReference>
<dbReference type="EMBL" id="OC858592">
    <property type="protein sequence ID" value="CAD7626645.1"/>
    <property type="molecule type" value="Genomic_DNA"/>
</dbReference>
<comment type="subcellular location">
    <subcellularLocation>
        <location evidence="2">Membrane</location>
        <topology evidence="2">Multi-pass membrane protein</topology>
    </subcellularLocation>
    <subcellularLocation>
        <location evidence="13">Mitochondrion inner membrane</location>
        <topology evidence="13">Multi-pass membrane protein</topology>
        <orientation evidence="13">Matrix side</orientation>
    </subcellularLocation>
</comment>
<evidence type="ECO:0000256" key="2">
    <source>
        <dbReference type="ARBA" id="ARBA00004141"/>
    </source>
</evidence>
<comment type="cofactor">
    <cofactor evidence="1 13">
        <name>Mg(2+)</name>
        <dbReference type="ChEBI" id="CHEBI:18420"/>
    </cofactor>
</comment>
<dbReference type="Gene3D" id="1.10.357.140">
    <property type="entry name" value="UbiA prenyltransferase"/>
    <property type="match status" value="1"/>
</dbReference>
<dbReference type="CDD" id="cd13959">
    <property type="entry name" value="PT_UbiA_COQ2"/>
    <property type="match status" value="1"/>
</dbReference>
<dbReference type="AlphaFoldDB" id="A0A7R9KQY8"/>
<organism evidence="14">
    <name type="scientific">Medioppia subpectinata</name>
    <dbReference type="NCBI Taxonomy" id="1979941"/>
    <lineage>
        <taxon>Eukaryota</taxon>
        <taxon>Metazoa</taxon>
        <taxon>Ecdysozoa</taxon>
        <taxon>Arthropoda</taxon>
        <taxon>Chelicerata</taxon>
        <taxon>Arachnida</taxon>
        <taxon>Acari</taxon>
        <taxon>Acariformes</taxon>
        <taxon>Sarcoptiformes</taxon>
        <taxon>Oribatida</taxon>
        <taxon>Brachypylina</taxon>
        <taxon>Oppioidea</taxon>
        <taxon>Oppiidae</taxon>
        <taxon>Medioppia</taxon>
    </lineage>
</organism>
<evidence type="ECO:0000256" key="4">
    <source>
        <dbReference type="ARBA" id="ARBA00022679"/>
    </source>
</evidence>
<comment type="similarity">
    <text evidence="3 13">Belongs to the UbiA prenyltransferase family.</text>
</comment>
<evidence type="ECO:0000256" key="11">
    <source>
        <dbReference type="ARBA" id="ARBA00050454"/>
    </source>
</evidence>
<evidence type="ECO:0000256" key="7">
    <source>
        <dbReference type="ARBA" id="ARBA00022989"/>
    </source>
</evidence>
<dbReference type="Proteomes" id="UP000759131">
    <property type="component" value="Unassembled WGS sequence"/>
</dbReference>
<dbReference type="PANTHER" id="PTHR11048">
    <property type="entry name" value="PRENYLTRANSFERASES"/>
    <property type="match status" value="1"/>
</dbReference>
<dbReference type="PANTHER" id="PTHR11048:SF28">
    <property type="entry name" value="4-HYDROXYBENZOATE POLYPRENYLTRANSFERASE, MITOCHONDRIAL"/>
    <property type="match status" value="1"/>
</dbReference>
<dbReference type="HAMAP" id="MF_01635">
    <property type="entry name" value="UbiA"/>
    <property type="match status" value="1"/>
</dbReference>
<protein>
    <recommendedName>
        <fullName evidence="13">4-hydroxybenzoate polyprenyltransferase, mitochondrial</fullName>
        <shortName evidence="13">4-HB polyprenyltransferase</shortName>
        <ecNumber evidence="13">2.5.1.39</ecNumber>
    </recommendedName>
    <alternativeName>
        <fullName evidence="13">Para-hydroxybenzoate--polyprenyltransferase</fullName>
        <shortName evidence="13">PHB:PPT</shortName>
        <shortName evidence="13">PHB:polyprenyltransferase</shortName>
    </alternativeName>
</protein>
<reference evidence="14" key="1">
    <citation type="submission" date="2020-11" db="EMBL/GenBank/DDBJ databases">
        <authorList>
            <person name="Tran Van P."/>
        </authorList>
    </citation>
    <scope>NUCLEOTIDE SEQUENCE</scope>
</reference>
<dbReference type="EC" id="2.5.1.39" evidence="13"/>
<evidence type="ECO:0000256" key="10">
    <source>
        <dbReference type="ARBA" id="ARBA00049890"/>
    </source>
</evidence>
<keyword evidence="13" id="KW-0496">Mitochondrion</keyword>
<dbReference type="Pfam" id="PF01040">
    <property type="entry name" value="UbiA"/>
    <property type="match status" value="1"/>
</dbReference>
<dbReference type="GO" id="GO:0008299">
    <property type="term" value="P:isoprenoid biosynthetic process"/>
    <property type="evidence" value="ECO:0007669"/>
    <property type="project" value="UniProtKB-UniRule"/>
</dbReference>
<accession>A0A7R9KQY8</accession>
<keyword evidence="5 13" id="KW-0831">Ubiquinone biosynthesis</keyword>
<keyword evidence="4 13" id="KW-0808">Transferase</keyword>
<comment type="function">
    <text evidence="13">Catalyzes the prenylation of para-hydroxybenzoate (PHB) with an all-trans polyprenyl group. Mediates the second step in the final reaction sequence of coenzyme Q (CoQ) biosynthesis, which is the condensation of the polyisoprenoid side chain with PHB, generating the first membrane-bound Q intermediate.</text>
</comment>
<comment type="catalytic activity">
    <reaction evidence="10">
        <text>all-trans-decaprenyl diphosphate + 4-hydroxybenzoate = 4-hydroxy-3-(all-trans-decaprenyl)benzoate + diphosphate</text>
        <dbReference type="Rhea" id="RHEA:44564"/>
        <dbReference type="ChEBI" id="CHEBI:17879"/>
        <dbReference type="ChEBI" id="CHEBI:33019"/>
        <dbReference type="ChEBI" id="CHEBI:60721"/>
        <dbReference type="ChEBI" id="CHEBI:84503"/>
        <dbReference type="EC" id="2.5.1.39"/>
    </reaction>
    <physiologicalReaction direction="left-to-right" evidence="10">
        <dbReference type="Rhea" id="RHEA:44565"/>
    </physiologicalReaction>
</comment>
<dbReference type="InterPro" id="IPR000537">
    <property type="entry name" value="UbiA_prenyltransferase"/>
</dbReference>
<evidence type="ECO:0000256" key="3">
    <source>
        <dbReference type="ARBA" id="ARBA00005985"/>
    </source>
</evidence>
<keyword evidence="13" id="KW-0999">Mitochondrion inner membrane</keyword>
<evidence type="ECO:0000313" key="14">
    <source>
        <dbReference type="EMBL" id="CAD7626645.1"/>
    </source>
</evidence>
<evidence type="ECO:0000256" key="6">
    <source>
        <dbReference type="ARBA" id="ARBA00022692"/>
    </source>
</evidence>
<evidence type="ECO:0000256" key="13">
    <source>
        <dbReference type="HAMAP-Rule" id="MF_03189"/>
    </source>
</evidence>
<evidence type="ECO:0000256" key="12">
    <source>
        <dbReference type="ARBA" id="ARBA00051182"/>
    </source>
</evidence>
<dbReference type="GO" id="GO:0005743">
    <property type="term" value="C:mitochondrial inner membrane"/>
    <property type="evidence" value="ECO:0007669"/>
    <property type="project" value="UniProtKB-SubCell"/>
</dbReference>
<evidence type="ECO:0000313" key="15">
    <source>
        <dbReference type="Proteomes" id="UP000759131"/>
    </source>
</evidence>
<dbReference type="GO" id="GO:0006744">
    <property type="term" value="P:ubiquinone biosynthetic process"/>
    <property type="evidence" value="ECO:0007669"/>
    <property type="project" value="UniProtKB-UniRule"/>
</dbReference>
<dbReference type="InterPro" id="IPR030470">
    <property type="entry name" value="UbiA_prenylTrfase_CS"/>
</dbReference>
<keyword evidence="8 13" id="KW-0472">Membrane</keyword>
<evidence type="ECO:0000256" key="9">
    <source>
        <dbReference type="ARBA" id="ARBA00023229"/>
    </source>
</evidence>
<dbReference type="OrthoDB" id="18170at2759"/>
<comment type="pathway">
    <text evidence="13">Cofactor biosynthesis; ubiquinone biosynthesis.</text>
</comment>
<dbReference type="PROSITE" id="PS00943">
    <property type="entry name" value="UBIA"/>
    <property type="match status" value="1"/>
</dbReference>
<comment type="catalytic activity">
    <reaction evidence="11">
        <text>all-trans-nonaprenyl diphosphate + 4-hydroxybenzoate = 4-hydroxy-3-(all-trans-nonaprenyl)benzoate + diphosphate</text>
        <dbReference type="Rhea" id="RHEA:17709"/>
        <dbReference type="ChEBI" id="CHEBI:17879"/>
        <dbReference type="ChEBI" id="CHEBI:33019"/>
        <dbReference type="ChEBI" id="CHEBI:58391"/>
        <dbReference type="ChEBI" id="CHEBI:84502"/>
        <dbReference type="EC" id="2.5.1.39"/>
    </reaction>
    <physiologicalReaction direction="left-to-right" evidence="11">
        <dbReference type="Rhea" id="RHEA:17710"/>
    </physiologicalReaction>
</comment>
<dbReference type="UniPathway" id="UPA00232"/>
<sequence length="336" mass="36894">MATTSSSKPSSQSLAERGVAALPSGLQPFARLMRLDKPSGAWLLMWPGFWSVSLATQASHLPSMTTLALFGVGSVVMRGAGCVVNDLWDKDFDRRVERTKSRPLASRELTPTDAVMLLGGLSGVGLLILLEFDVNSIVLGASSLSLVAIYPSIKRFSHWPQLMLGMTFNWGALLGWSVVCDGAVDWTAVLPLYVSGICWTLIYDTIYAHQDKADDLMIGLKSTAIKFGDQTKQWLSGFSLLMCSSLVITGVNTGQCWPYYTAVTITAANLIHQISTLNINDSDDCWRKFKQNTQIGWILFIGIVLSTYLKNRPNSDQRDNFKVISDNSKQPLSLSL</sequence>
<gene>
    <name evidence="14" type="ORF">OSB1V03_LOCUS7078</name>
</gene>
<comment type="catalytic activity">
    <reaction evidence="12">
        <text>an all-trans-polyprenyl diphosphate + 4-hydroxybenzoate = a 4-hydroxy-3-(all-trans-polyprenyl)benzoate + diphosphate</text>
        <dbReference type="Rhea" id="RHEA:44504"/>
        <dbReference type="Rhea" id="RHEA-COMP:9514"/>
        <dbReference type="Rhea" id="RHEA-COMP:9564"/>
        <dbReference type="ChEBI" id="CHEBI:17879"/>
        <dbReference type="ChEBI" id="CHEBI:33019"/>
        <dbReference type="ChEBI" id="CHEBI:58914"/>
        <dbReference type="ChEBI" id="CHEBI:78396"/>
        <dbReference type="EC" id="2.5.1.39"/>
    </reaction>
    <physiologicalReaction direction="left-to-right" evidence="12">
        <dbReference type="Rhea" id="RHEA:44505"/>
    </physiologicalReaction>
</comment>
<keyword evidence="7 13" id="KW-1133">Transmembrane helix</keyword>
<keyword evidence="6 13" id="KW-0812">Transmembrane</keyword>
<evidence type="ECO:0000256" key="8">
    <source>
        <dbReference type="ARBA" id="ARBA00023136"/>
    </source>
</evidence>
<dbReference type="EMBL" id="CAJPIZ010004017">
    <property type="protein sequence ID" value="CAG2107075.1"/>
    <property type="molecule type" value="Genomic_DNA"/>
</dbReference>
<dbReference type="InterPro" id="IPR006370">
    <property type="entry name" value="HB_polyprenyltransferase-like"/>
</dbReference>
<dbReference type="InterPro" id="IPR044878">
    <property type="entry name" value="UbiA_sf"/>
</dbReference>
<evidence type="ECO:0000256" key="1">
    <source>
        <dbReference type="ARBA" id="ARBA00001946"/>
    </source>
</evidence>
<proteinExistence type="inferred from homology"/>